<dbReference type="GO" id="GO:1990904">
    <property type="term" value="C:ribonucleoprotein complex"/>
    <property type="evidence" value="ECO:0007669"/>
    <property type="project" value="TreeGrafter"/>
</dbReference>
<dbReference type="GO" id="GO:0005829">
    <property type="term" value="C:cytosol"/>
    <property type="evidence" value="ECO:0007669"/>
    <property type="project" value="TreeGrafter"/>
</dbReference>
<keyword evidence="1" id="KW-0963">Cytoplasm</keyword>
<dbReference type="Proteomes" id="UP000663832">
    <property type="component" value="Unassembled WGS sequence"/>
</dbReference>
<sequence>MSQFNSIPQTELLLRQAISERIKLILYINKIDHALLELQLQQEDLFQIFQRNIENFNSIIATYSGPVDAAKDTVGFGSSLHG</sequence>
<reference evidence="4" key="1">
    <citation type="submission" date="2021-02" db="EMBL/GenBank/DDBJ databases">
        <authorList>
            <person name="Nowell W R."/>
        </authorList>
    </citation>
    <scope>NUCLEOTIDE SEQUENCE</scope>
</reference>
<dbReference type="InterPro" id="IPR027417">
    <property type="entry name" value="P-loop_NTPase"/>
</dbReference>
<evidence type="ECO:0000313" key="5">
    <source>
        <dbReference type="EMBL" id="CAF1265163.1"/>
    </source>
</evidence>
<dbReference type="SUPFAM" id="SSF52540">
    <property type="entry name" value="P-loop containing nucleoside triphosphate hydrolases"/>
    <property type="match status" value="1"/>
</dbReference>
<evidence type="ECO:0000313" key="7">
    <source>
        <dbReference type="Proteomes" id="UP000663877"/>
    </source>
</evidence>
<dbReference type="PANTHER" id="PTHR42908:SF10">
    <property type="entry name" value="EUKARYOTIC TRANSLATION ELONGATION FACTOR 2"/>
    <property type="match status" value="1"/>
</dbReference>
<dbReference type="GO" id="GO:0003746">
    <property type="term" value="F:translation elongation factor activity"/>
    <property type="evidence" value="ECO:0007669"/>
    <property type="project" value="UniProtKB-KW"/>
</dbReference>
<dbReference type="Gene3D" id="3.40.50.300">
    <property type="entry name" value="P-loop containing nucleotide triphosphate hydrolases"/>
    <property type="match status" value="1"/>
</dbReference>
<evidence type="ECO:0000256" key="2">
    <source>
        <dbReference type="ARBA" id="ARBA00022768"/>
    </source>
</evidence>
<evidence type="ECO:0000256" key="3">
    <source>
        <dbReference type="ARBA" id="ARBA00022917"/>
    </source>
</evidence>
<keyword evidence="2" id="KW-0251">Elongation factor</keyword>
<evidence type="ECO:0000313" key="4">
    <source>
        <dbReference type="EMBL" id="CAF1037956.1"/>
    </source>
</evidence>
<dbReference type="AlphaFoldDB" id="A0A814JIJ2"/>
<dbReference type="Proteomes" id="UP000663877">
    <property type="component" value="Unassembled WGS sequence"/>
</dbReference>
<dbReference type="GO" id="GO:0043022">
    <property type="term" value="F:ribosome binding"/>
    <property type="evidence" value="ECO:0007669"/>
    <property type="project" value="TreeGrafter"/>
</dbReference>
<comment type="caution">
    <text evidence="4">The sequence shown here is derived from an EMBL/GenBank/DDBJ whole genome shotgun (WGS) entry which is preliminary data.</text>
</comment>
<keyword evidence="6" id="KW-1185">Reference proteome</keyword>
<name>A0A814JIJ2_9BILA</name>
<evidence type="ECO:0000256" key="1">
    <source>
        <dbReference type="ARBA" id="ARBA00022490"/>
    </source>
</evidence>
<organism evidence="4 7">
    <name type="scientific">Adineta steineri</name>
    <dbReference type="NCBI Taxonomy" id="433720"/>
    <lineage>
        <taxon>Eukaryota</taxon>
        <taxon>Metazoa</taxon>
        <taxon>Spiralia</taxon>
        <taxon>Gnathifera</taxon>
        <taxon>Rotifera</taxon>
        <taxon>Eurotatoria</taxon>
        <taxon>Bdelloidea</taxon>
        <taxon>Adinetida</taxon>
        <taxon>Adinetidae</taxon>
        <taxon>Adineta</taxon>
    </lineage>
</organism>
<proteinExistence type="predicted"/>
<dbReference type="EMBL" id="CAJNOI010000089">
    <property type="protein sequence ID" value="CAF1037956.1"/>
    <property type="molecule type" value="Genomic_DNA"/>
</dbReference>
<evidence type="ECO:0000313" key="6">
    <source>
        <dbReference type="Proteomes" id="UP000663832"/>
    </source>
</evidence>
<keyword evidence="3" id="KW-0648">Protein biosynthesis</keyword>
<dbReference type="GO" id="GO:0003924">
    <property type="term" value="F:GTPase activity"/>
    <property type="evidence" value="ECO:0007669"/>
    <property type="project" value="TreeGrafter"/>
</dbReference>
<dbReference type="EMBL" id="CAJNOM010000234">
    <property type="protein sequence ID" value="CAF1265163.1"/>
    <property type="molecule type" value="Genomic_DNA"/>
</dbReference>
<gene>
    <name evidence="4" type="ORF">BJG266_LOCUS17902</name>
    <name evidence="5" type="ORF">QVE165_LOCUS29275</name>
</gene>
<protein>
    <submittedName>
        <fullName evidence="4">Uncharacterized protein</fullName>
    </submittedName>
</protein>
<dbReference type="PANTHER" id="PTHR42908">
    <property type="entry name" value="TRANSLATION ELONGATION FACTOR-RELATED"/>
    <property type="match status" value="1"/>
</dbReference>
<dbReference type="OrthoDB" id="364892at2759"/>
<accession>A0A814JIJ2</accession>